<dbReference type="Proteomes" id="UP001243364">
    <property type="component" value="Unassembled WGS sequence"/>
</dbReference>
<feature type="region of interest" description="Disordered" evidence="3">
    <location>
        <begin position="204"/>
        <end position="223"/>
    </location>
</feature>
<comment type="similarity">
    <text evidence="1">Belongs to the dTDP-4-dehydrorhamnose 3,5-epimerase family.</text>
</comment>
<evidence type="ECO:0000313" key="4">
    <source>
        <dbReference type="EMBL" id="MDQ0685362.1"/>
    </source>
</evidence>
<keyword evidence="2 4" id="KW-0413">Isomerase</keyword>
<proteinExistence type="inferred from homology"/>
<dbReference type="CDD" id="cd00438">
    <property type="entry name" value="cupin_RmlC"/>
    <property type="match status" value="1"/>
</dbReference>
<name>A0ABU0Q3Z8_STRAH</name>
<evidence type="ECO:0000256" key="3">
    <source>
        <dbReference type="SAM" id="MobiDB-lite"/>
    </source>
</evidence>
<dbReference type="PANTHER" id="PTHR21047">
    <property type="entry name" value="DTDP-6-DEOXY-D-GLUCOSE-3,5 EPIMERASE"/>
    <property type="match status" value="1"/>
</dbReference>
<dbReference type="RefSeq" id="WP_307045014.1">
    <property type="nucleotide sequence ID" value="NZ_JAUSYA010000001.1"/>
</dbReference>
<protein>
    <submittedName>
        <fullName evidence="4">NDP-hexose 3,5-(Or5-) epimerase</fullName>
        <ecNumber evidence="4">5.1.3.-</ecNumber>
    </submittedName>
</protein>
<organism evidence="4 5">
    <name type="scientific">Streptomyces achromogenes</name>
    <dbReference type="NCBI Taxonomy" id="67255"/>
    <lineage>
        <taxon>Bacteria</taxon>
        <taxon>Bacillati</taxon>
        <taxon>Actinomycetota</taxon>
        <taxon>Actinomycetes</taxon>
        <taxon>Kitasatosporales</taxon>
        <taxon>Streptomycetaceae</taxon>
        <taxon>Streptomyces</taxon>
    </lineage>
</organism>
<keyword evidence="5" id="KW-1185">Reference proteome</keyword>
<evidence type="ECO:0000256" key="2">
    <source>
        <dbReference type="ARBA" id="ARBA00023235"/>
    </source>
</evidence>
<dbReference type="InterPro" id="IPR000888">
    <property type="entry name" value="RmlC-like"/>
</dbReference>
<dbReference type="PANTHER" id="PTHR21047:SF2">
    <property type="entry name" value="THYMIDINE DIPHOSPHO-4-KETO-RHAMNOSE 3,5-EPIMERASE"/>
    <property type="match status" value="1"/>
</dbReference>
<dbReference type="Gene3D" id="2.60.120.10">
    <property type="entry name" value="Jelly Rolls"/>
    <property type="match status" value="1"/>
</dbReference>
<dbReference type="EC" id="5.1.3.-" evidence="4"/>
<comment type="caution">
    <text evidence="4">The sequence shown here is derived from an EMBL/GenBank/DDBJ whole genome shotgun (WGS) entry which is preliminary data.</text>
</comment>
<dbReference type="InterPro" id="IPR014710">
    <property type="entry name" value="RmlC-like_jellyroll"/>
</dbReference>
<accession>A0ABU0Q3Z8</accession>
<dbReference type="Pfam" id="PF00908">
    <property type="entry name" value="dTDP_sugar_isom"/>
    <property type="match status" value="1"/>
</dbReference>
<sequence>MEIEEMAVRDAYRIRPRIHSDERGAFFESFRDEEFTRVTGQVFRPVQTNFSVNHRNVLRGMHGVSLPPGQAKYVTCVRGAVLDVVLDVRVGSPTFGGHDVSLLEPGKGTAVFLPDGMAHGFVSLTDDSCVSYVFDTPYIPGTPFEIDPFDPDLALPWPRTEEPVVVAPKDLQAPSLSRAAELGILPRYEDCLAHYTRQRSSFLSHSPRNAIPGRPSAFAGDKE</sequence>
<reference evidence="4 5" key="1">
    <citation type="submission" date="2023-07" db="EMBL/GenBank/DDBJ databases">
        <title>Comparative genomics of wheat-associated soil bacteria to identify genetic determinants of phenazine resistance.</title>
        <authorList>
            <person name="Mouncey N."/>
        </authorList>
    </citation>
    <scope>NUCLEOTIDE SEQUENCE [LARGE SCALE GENOMIC DNA]</scope>
    <source>
        <strain evidence="4 5">W4I19-2</strain>
    </source>
</reference>
<dbReference type="GO" id="GO:0016853">
    <property type="term" value="F:isomerase activity"/>
    <property type="evidence" value="ECO:0007669"/>
    <property type="project" value="UniProtKB-KW"/>
</dbReference>
<dbReference type="SUPFAM" id="SSF51182">
    <property type="entry name" value="RmlC-like cupins"/>
    <property type="match status" value="1"/>
</dbReference>
<dbReference type="InterPro" id="IPR011051">
    <property type="entry name" value="RmlC_Cupin_sf"/>
</dbReference>
<evidence type="ECO:0000313" key="5">
    <source>
        <dbReference type="Proteomes" id="UP001243364"/>
    </source>
</evidence>
<dbReference type="EMBL" id="JAUSYA010000001">
    <property type="protein sequence ID" value="MDQ0685362.1"/>
    <property type="molecule type" value="Genomic_DNA"/>
</dbReference>
<gene>
    <name evidence="4" type="ORF">QFZ56_004325</name>
</gene>
<evidence type="ECO:0000256" key="1">
    <source>
        <dbReference type="ARBA" id="ARBA00010154"/>
    </source>
</evidence>